<gene>
    <name evidence="9" type="ORF">Sste5346_001090</name>
</gene>
<dbReference type="InterPro" id="IPR005486">
    <property type="entry name" value="Glucokinase_regulatory_CS"/>
</dbReference>
<dbReference type="Gene3D" id="3.40.50.10490">
    <property type="entry name" value="Glucose-6-phosphate isomerase like protein, domain 1"/>
    <property type="match status" value="1"/>
</dbReference>
<dbReference type="Pfam" id="PF22645">
    <property type="entry name" value="GKRP_SIS_N"/>
    <property type="match status" value="1"/>
</dbReference>
<dbReference type="CDD" id="cd05007">
    <property type="entry name" value="SIS_Etherase"/>
    <property type="match status" value="1"/>
</dbReference>
<feature type="compositionally biased region" description="Polar residues" evidence="7">
    <location>
        <begin position="15"/>
        <end position="25"/>
    </location>
</feature>
<feature type="region of interest" description="Disordered" evidence="7">
    <location>
        <begin position="345"/>
        <end position="366"/>
    </location>
</feature>
<name>A0ABR3ZPM6_9PEZI</name>
<feature type="region of interest" description="Disordered" evidence="7">
    <location>
        <begin position="13"/>
        <end position="64"/>
    </location>
</feature>
<reference evidence="9 10" key="1">
    <citation type="journal article" date="2024" name="IMA Fungus">
        <title>IMA Genome - F19 : A genome assembly and annotation guide to empower mycologists, including annotated draft genome sequences of Ceratocystis pirilliformis, Diaporthe australafricana, Fusarium ophioides, Paecilomyces lecythidis, and Sporothrix stenoceras.</title>
        <authorList>
            <person name="Aylward J."/>
            <person name="Wilson A.M."/>
            <person name="Visagie C.M."/>
            <person name="Spraker J."/>
            <person name="Barnes I."/>
            <person name="Buitendag C."/>
            <person name="Ceriani C."/>
            <person name="Del Mar Angel L."/>
            <person name="du Plessis D."/>
            <person name="Fuchs T."/>
            <person name="Gasser K."/>
            <person name="Kramer D."/>
            <person name="Li W."/>
            <person name="Munsamy K."/>
            <person name="Piso A."/>
            <person name="Price J.L."/>
            <person name="Sonnekus B."/>
            <person name="Thomas C."/>
            <person name="van der Nest A."/>
            <person name="van Dijk A."/>
            <person name="van Heerden A."/>
            <person name="van Vuuren N."/>
            <person name="Yilmaz N."/>
            <person name="Duong T.A."/>
            <person name="van der Merwe N.A."/>
            <person name="Wingfield M.J."/>
            <person name="Wingfield B.D."/>
        </authorList>
    </citation>
    <scope>NUCLEOTIDE SEQUENCE [LARGE SCALE GENOMIC DNA]</scope>
    <source>
        <strain evidence="9 10">CMW 5346</strain>
    </source>
</reference>
<evidence type="ECO:0000256" key="4">
    <source>
        <dbReference type="ARBA" id="ARBA00023239"/>
    </source>
</evidence>
<dbReference type="SUPFAM" id="SSF53067">
    <property type="entry name" value="Actin-like ATPase domain"/>
    <property type="match status" value="2"/>
</dbReference>
<dbReference type="SUPFAM" id="SSF53697">
    <property type="entry name" value="SIS domain"/>
    <property type="match status" value="1"/>
</dbReference>
<dbReference type="InterPro" id="IPR001347">
    <property type="entry name" value="SIS_dom"/>
</dbReference>
<feature type="compositionally biased region" description="Polar residues" evidence="7">
    <location>
        <begin position="345"/>
        <end position="354"/>
    </location>
</feature>
<evidence type="ECO:0000256" key="1">
    <source>
        <dbReference type="ARBA" id="ARBA00006198"/>
    </source>
</evidence>
<organism evidence="9 10">
    <name type="scientific">Sporothrix stenoceras</name>
    <dbReference type="NCBI Taxonomy" id="5173"/>
    <lineage>
        <taxon>Eukaryota</taxon>
        <taxon>Fungi</taxon>
        <taxon>Dikarya</taxon>
        <taxon>Ascomycota</taxon>
        <taxon>Pezizomycotina</taxon>
        <taxon>Sordariomycetes</taxon>
        <taxon>Sordariomycetidae</taxon>
        <taxon>Ophiostomatales</taxon>
        <taxon>Ophiostomataceae</taxon>
        <taxon>Sporothrix</taxon>
    </lineage>
</organism>
<evidence type="ECO:0000259" key="8">
    <source>
        <dbReference type="PROSITE" id="PS51464"/>
    </source>
</evidence>
<comment type="similarity">
    <text evidence="1">Belongs to the eukaryotic-type N-acetylglucosamine kinase family.</text>
</comment>
<keyword evidence="4" id="KW-0456">Lyase</keyword>
<dbReference type="Gene3D" id="1.10.8.1080">
    <property type="match status" value="1"/>
</dbReference>
<evidence type="ECO:0000256" key="5">
    <source>
        <dbReference type="ARBA" id="ARBA00023277"/>
    </source>
</evidence>
<dbReference type="EMBL" id="JAWCUI010000004">
    <property type="protein sequence ID" value="KAL1902648.1"/>
    <property type="molecule type" value="Genomic_DNA"/>
</dbReference>
<dbReference type="EC" id="2.7.1.59" evidence="2"/>
<sequence>MGLSREQDVLDDALHTSNSQPNTLTLPEGPSGLQRGMLNGIQHGLNGHNGHTEPASPPASTGSETEIITSSSSITAEPSDTMLLNQLQTESCDTAWADRIDTLGTSYLCAEFLNHESRVLPAIAATLPVISALVDALVKRIQAGGRVFYVGAGNSGRVAYMDCSELGPTFSADIDLFIALVAGGSHAVVQAREDAEDSEPNGAAALEAMQPTALDTVIGVSASGRTPFVLGALCAARNVGALTAGITNCQPSGFGRLGVQYLVTALTGPEFVAGSTRLKAGTAAKQILNMISTITMVRLGKTYRGLMLDVRVRNHKLRVRGRRILRQVCGPGPAYLIGEAKPENINTSSPSIPHTPQTPTTLTSSQIPHRVDLSSPEADAAIDAHIQLCGANVKLACAVAVSGLDLASAQERLERVHGHFHEFLALSQPSPFLLADQDDELVLAIDGGGTHCKVAVATRAGEIAYGEAGACNINCVTPDELVSQIRTAALRALTNLRNARAGTVAGDGKQWLVPETTFPRFSRVWAGIAGLHYSYNPDALAYRLEALLSVSSRDGSLRLTSDALLLGACVGVDDSVQGGLSVIAGTGSVAVALLKRPDGSILPVSRAGGWGHLLGDHGSAFDVGRRALQVVLEDMELRADEAALLGDDPSPAEEGPSDLEKAILAALGASESTQLLPRILHDADREPKHQIAEVSRVVTALAFPDTTATGDKKPDPRARAILEDAASSLVARIKPLAKSRLCTPSSDVLILSGALLNLEPYRELFLEAWEHQGLPAFRKTVVVKSATDYATSFLLRQPASQATTDHQMETKNL</sequence>
<dbReference type="InterPro" id="IPR043129">
    <property type="entry name" value="ATPase_NBD"/>
</dbReference>
<feature type="compositionally biased region" description="Low complexity" evidence="7">
    <location>
        <begin position="355"/>
        <end position="366"/>
    </location>
</feature>
<dbReference type="CDD" id="cd24007">
    <property type="entry name" value="ASKHA_NBD_eukNAGK-like"/>
    <property type="match status" value="1"/>
</dbReference>
<dbReference type="PANTHER" id="PTHR10088:SF4">
    <property type="entry name" value="GLUCOKINASE REGULATORY PROTEIN"/>
    <property type="match status" value="1"/>
</dbReference>
<dbReference type="InterPro" id="IPR040190">
    <property type="entry name" value="MURQ/GCKR"/>
</dbReference>
<dbReference type="Proteomes" id="UP001583186">
    <property type="component" value="Unassembled WGS sequence"/>
</dbReference>
<dbReference type="NCBIfam" id="NF003915">
    <property type="entry name" value="PRK05441.1"/>
    <property type="match status" value="1"/>
</dbReference>
<evidence type="ECO:0000313" key="9">
    <source>
        <dbReference type="EMBL" id="KAL1902648.1"/>
    </source>
</evidence>
<proteinExistence type="inferred from homology"/>
<dbReference type="PANTHER" id="PTHR10088">
    <property type="entry name" value="GLUCOKINASE REGULATORY PROTEIN"/>
    <property type="match status" value="1"/>
</dbReference>
<dbReference type="PROSITE" id="PS01272">
    <property type="entry name" value="GCKR"/>
    <property type="match status" value="1"/>
</dbReference>
<dbReference type="InterPro" id="IPR002731">
    <property type="entry name" value="ATPase_BadF"/>
</dbReference>
<keyword evidence="5" id="KW-0119">Carbohydrate metabolism</keyword>
<evidence type="ECO:0000256" key="6">
    <source>
        <dbReference type="ARBA" id="ARBA00031123"/>
    </source>
</evidence>
<evidence type="ECO:0000313" key="10">
    <source>
        <dbReference type="Proteomes" id="UP001583186"/>
    </source>
</evidence>
<dbReference type="InterPro" id="IPR046348">
    <property type="entry name" value="SIS_dom_sf"/>
</dbReference>
<protein>
    <recommendedName>
        <fullName evidence="3">N-acetyl-D-glucosamine kinase</fullName>
        <ecNumber evidence="2">2.7.1.59</ecNumber>
    </recommendedName>
    <alternativeName>
        <fullName evidence="6">GlcNAc kinase</fullName>
    </alternativeName>
</protein>
<comment type="caution">
    <text evidence="9">The sequence shown here is derived from an EMBL/GenBank/DDBJ whole genome shotgun (WGS) entry which is preliminary data.</text>
</comment>
<dbReference type="PROSITE" id="PS51464">
    <property type="entry name" value="SIS"/>
    <property type="match status" value="1"/>
</dbReference>
<accession>A0ABR3ZPM6</accession>
<dbReference type="Pfam" id="PF01869">
    <property type="entry name" value="BcrAD_BadFG"/>
    <property type="match status" value="1"/>
</dbReference>
<evidence type="ECO:0000256" key="3">
    <source>
        <dbReference type="ARBA" id="ARBA00014974"/>
    </source>
</evidence>
<dbReference type="InterPro" id="IPR005488">
    <property type="entry name" value="Etherase_MurQ"/>
</dbReference>
<keyword evidence="10" id="KW-1185">Reference proteome</keyword>
<dbReference type="Gene3D" id="3.30.420.40">
    <property type="match status" value="2"/>
</dbReference>
<feature type="domain" description="SIS" evidence="8">
    <location>
        <begin position="137"/>
        <end position="301"/>
    </location>
</feature>
<evidence type="ECO:0000256" key="2">
    <source>
        <dbReference type="ARBA" id="ARBA00012122"/>
    </source>
</evidence>
<evidence type="ECO:0000256" key="7">
    <source>
        <dbReference type="SAM" id="MobiDB-lite"/>
    </source>
</evidence>